<evidence type="ECO:0000313" key="1">
    <source>
        <dbReference type="EMBL" id="GIZ53899.1"/>
    </source>
</evidence>
<gene>
    <name evidence="1" type="ORF">NCCP691_39130</name>
</gene>
<reference evidence="1 2" key="1">
    <citation type="journal article" date="2022" name="Int. J. Syst. Evol. Microbiol.">
        <title>Noviherbaspirillum aridicola sp. nov., isolated from an arid soil in Pakistan.</title>
        <authorList>
            <person name="Khan I.U."/>
            <person name="Saqib M."/>
            <person name="Amin A."/>
            <person name="Hussain F."/>
            <person name="Li L."/>
            <person name="Liu Y.H."/>
            <person name="Fang B.Z."/>
            <person name="Ahmed I."/>
            <person name="Li W.J."/>
        </authorList>
    </citation>
    <scope>NUCLEOTIDE SEQUENCE [LARGE SCALE GENOMIC DNA]</scope>
    <source>
        <strain evidence="1 2">NCCP-691</strain>
    </source>
</reference>
<evidence type="ECO:0000313" key="2">
    <source>
        <dbReference type="Proteomes" id="UP000887222"/>
    </source>
</evidence>
<organism evidence="1 2">
    <name type="scientific">Noviherbaspirillum aridicola</name>
    <dbReference type="NCBI Taxonomy" id="2849687"/>
    <lineage>
        <taxon>Bacteria</taxon>
        <taxon>Pseudomonadati</taxon>
        <taxon>Pseudomonadota</taxon>
        <taxon>Betaproteobacteria</taxon>
        <taxon>Burkholderiales</taxon>
        <taxon>Oxalobacteraceae</taxon>
        <taxon>Noviherbaspirillum</taxon>
    </lineage>
</organism>
<name>A0ABQ4QB43_9BURK</name>
<protein>
    <submittedName>
        <fullName evidence="1">Uncharacterized protein</fullName>
    </submittedName>
</protein>
<comment type="caution">
    <text evidence="1">The sequence shown here is derived from an EMBL/GenBank/DDBJ whole genome shotgun (WGS) entry which is preliminary data.</text>
</comment>
<proteinExistence type="predicted"/>
<dbReference type="Proteomes" id="UP000887222">
    <property type="component" value="Unassembled WGS sequence"/>
</dbReference>
<keyword evidence="2" id="KW-1185">Reference proteome</keyword>
<dbReference type="EMBL" id="BPMK01000022">
    <property type="protein sequence ID" value="GIZ53899.1"/>
    <property type="molecule type" value="Genomic_DNA"/>
</dbReference>
<sequence>MQWLYGRRTNVLHRIPIPCNNRSASIIDGNQPIGRHVCLRQAFTQMLGRNPLGYHVPFTTCKEYGDSHSHDMMAGSFAYN</sequence>
<accession>A0ABQ4QB43</accession>